<dbReference type="RefSeq" id="WP_197528393.1">
    <property type="nucleotide sequence ID" value="NZ_CP036278.1"/>
</dbReference>
<dbReference type="GO" id="GO:0016020">
    <property type="term" value="C:membrane"/>
    <property type="evidence" value="ECO:0007669"/>
    <property type="project" value="TreeGrafter"/>
</dbReference>
<dbReference type="AlphaFoldDB" id="A0A518AQK1"/>
<dbReference type="GO" id="GO:0006689">
    <property type="term" value="P:ganglioside catabolic process"/>
    <property type="evidence" value="ECO:0007669"/>
    <property type="project" value="TreeGrafter"/>
</dbReference>
<evidence type="ECO:0000256" key="1">
    <source>
        <dbReference type="ARBA" id="ARBA00000427"/>
    </source>
</evidence>
<dbReference type="PANTHER" id="PTHR10628:SF30">
    <property type="entry name" value="EXO-ALPHA-SIALIDASE"/>
    <property type="match status" value="1"/>
</dbReference>
<keyword evidence="8" id="KW-0378">Hydrolase</keyword>
<feature type="chain" id="PRO_5022078166" description="exo-alpha-sialidase" evidence="5">
    <location>
        <begin position="27"/>
        <end position="701"/>
    </location>
</feature>
<keyword evidence="8" id="KW-0326">Glycosidase</keyword>
<dbReference type="InterPro" id="IPR011040">
    <property type="entry name" value="Sialidase"/>
</dbReference>
<feature type="domain" description="Sialidase N-terminal" evidence="7">
    <location>
        <begin position="194"/>
        <end position="328"/>
    </location>
</feature>
<keyword evidence="9" id="KW-1185">Reference proteome</keyword>
<comment type="similarity">
    <text evidence="2">Belongs to the glycosyl hydrolase 33 family.</text>
</comment>
<dbReference type="GO" id="GO:0009313">
    <property type="term" value="P:oligosaccharide catabolic process"/>
    <property type="evidence" value="ECO:0007669"/>
    <property type="project" value="TreeGrafter"/>
</dbReference>
<dbReference type="PANTHER" id="PTHR10628">
    <property type="entry name" value="SIALIDASE"/>
    <property type="match status" value="1"/>
</dbReference>
<dbReference type="InterPro" id="IPR036278">
    <property type="entry name" value="Sialidase_sf"/>
</dbReference>
<organism evidence="8 9">
    <name type="scientific">Aeoliella mucimassa</name>
    <dbReference type="NCBI Taxonomy" id="2527972"/>
    <lineage>
        <taxon>Bacteria</taxon>
        <taxon>Pseudomonadati</taxon>
        <taxon>Planctomycetota</taxon>
        <taxon>Planctomycetia</taxon>
        <taxon>Pirellulales</taxon>
        <taxon>Lacipirellulaceae</taxon>
        <taxon>Aeoliella</taxon>
    </lineage>
</organism>
<gene>
    <name evidence="8" type="primary">nedA_4</name>
    <name evidence="8" type="ORF">Pan181_32050</name>
</gene>
<keyword evidence="5" id="KW-0732">Signal</keyword>
<feature type="region of interest" description="Disordered" evidence="4">
    <location>
        <begin position="326"/>
        <end position="346"/>
    </location>
</feature>
<dbReference type="GO" id="GO:0004308">
    <property type="term" value="F:exo-alpha-sialidase activity"/>
    <property type="evidence" value="ECO:0007669"/>
    <property type="project" value="UniProtKB-EC"/>
</dbReference>
<protein>
    <recommendedName>
        <fullName evidence="3">exo-alpha-sialidase</fullName>
        <ecNumber evidence="3">3.2.1.18</ecNumber>
    </recommendedName>
</protein>
<sequence length="701" mass="76842" precursor="true">MRTFAKALITLTLLLGLAMAVRSSIATETPRSEAHTTTKEIAGDERFEGLPLGEVQGWRTPTGLWSCDAGNAAIISEHVRTGERSLRILGGNNRSIQLEATSETKSPKILSFWAERWTARNPFRFRIEQQLQGEWIEIYKGDNKIRVGGFLTHVEVPLRQAERIVVRMLLTTPDSTGLLIDDVDLVDVKPMVATGITVDQPTLPALCRAQWSAITRICVNVDGTQELAPSLTSLQLSAAGTTDLGDIAKVQVFYTGNDSSVSASGNPNAFAAATPFGEEHQPAELVTIQGEQPLTSGANYFWVAYQLDETANIDHRVNSVLTKAQLSDGASLTPNSPATLTGQRMGVAVRRRGDDGVHTYRIPGLATTNQGTFIGVYDIRRRSGRDLPGDIDVGMSRSTDGGQTWEPMKVIMDMGDAPKWLYDGIGDPAVLVDRTTNTIWVAALWSHGNRAWHGSQPGVDPQQTGQLMLVRSDDDGRSWSEPINITEQVKLPEWCLLLQGPGKGITMQDGTLVFAAQFQDTNANRRLPRSTILYSRDHGDSWNIGTGAFDDTTEAQVVEVEPGVLMLNCRYNREPRRVVAISTDLGQTWHEHSSSRSTLIEPRACMASLLQGNSIKQDSAAGWLFFSNPNHLTSRRRMTIKASNDAGVTWDPAHQVLLDENPSAGYSCLSIIDRDTIGILYEGSQAHMTFQRVKLADIISP</sequence>
<evidence type="ECO:0000256" key="4">
    <source>
        <dbReference type="SAM" id="MobiDB-lite"/>
    </source>
</evidence>
<dbReference type="EC" id="3.2.1.18" evidence="3"/>
<dbReference type="GO" id="GO:0005737">
    <property type="term" value="C:cytoplasm"/>
    <property type="evidence" value="ECO:0007669"/>
    <property type="project" value="TreeGrafter"/>
</dbReference>
<dbReference type="CDD" id="cd15482">
    <property type="entry name" value="Sialidase_non-viral"/>
    <property type="match status" value="1"/>
</dbReference>
<proteinExistence type="inferred from homology"/>
<dbReference type="Gene3D" id="2.120.10.10">
    <property type="match status" value="1"/>
</dbReference>
<evidence type="ECO:0000313" key="9">
    <source>
        <dbReference type="Proteomes" id="UP000315750"/>
    </source>
</evidence>
<evidence type="ECO:0000256" key="2">
    <source>
        <dbReference type="ARBA" id="ARBA00009348"/>
    </source>
</evidence>
<evidence type="ECO:0000256" key="3">
    <source>
        <dbReference type="ARBA" id="ARBA00012733"/>
    </source>
</evidence>
<evidence type="ECO:0000256" key="5">
    <source>
        <dbReference type="SAM" id="SignalP"/>
    </source>
</evidence>
<dbReference type="Pfam" id="PF14873">
    <property type="entry name" value="BNR_assoc_N"/>
    <property type="match status" value="1"/>
</dbReference>
<evidence type="ECO:0000259" key="7">
    <source>
        <dbReference type="Pfam" id="PF14873"/>
    </source>
</evidence>
<evidence type="ECO:0000259" key="6">
    <source>
        <dbReference type="Pfam" id="PF13088"/>
    </source>
</evidence>
<comment type="catalytic activity">
    <reaction evidence="1">
        <text>Hydrolysis of alpha-(2-&gt;3)-, alpha-(2-&gt;6)-, alpha-(2-&gt;8)- glycosidic linkages of terminal sialic acid residues in oligosaccharides, glycoproteins, glycolipids, colominic acid and synthetic substrates.</text>
        <dbReference type="EC" id="3.2.1.18"/>
    </reaction>
</comment>
<evidence type="ECO:0000313" key="8">
    <source>
        <dbReference type="EMBL" id="QDU56993.1"/>
    </source>
</evidence>
<reference evidence="8 9" key="1">
    <citation type="submission" date="2019-02" db="EMBL/GenBank/DDBJ databases">
        <title>Deep-cultivation of Planctomycetes and their phenomic and genomic characterization uncovers novel biology.</title>
        <authorList>
            <person name="Wiegand S."/>
            <person name="Jogler M."/>
            <person name="Boedeker C."/>
            <person name="Pinto D."/>
            <person name="Vollmers J."/>
            <person name="Rivas-Marin E."/>
            <person name="Kohn T."/>
            <person name="Peeters S.H."/>
            <person name="Heuer A."/>
            <person name="Rast P."/>
            <person name="Oberbeckmann S."/>
            <person name="Bunk B."/>
            <person name="Jeske O."/>
            <person name="Meyerdierks A."/>
            <person name="Storesund J.E."/>
            <person name="Kallscheuer N."/>
            <person name="Luecker S."/>
            <person name="Lage O.M."/>
            <person name="Pohl T."/>
            <person name="Merkel B.J."/>
            <person name="Hornburger P."/>
            <person name="Mueller R.-W."/>
            <person name="Bruemmer F."/>
            <person name="Labrenz M."/>
            <person name="Spormann A.M."/>
            <person name="Op den Camp H."/>
            <person name="Overmann J."/>
            <person name="Amann R."/>
            <person name="Jetten M.S.M."/>
            <person name="Mascher T."/>
            <person name="Medema M.H."/>
            <person name="Devos D.P."/>
            <person name="Kaster A.-K."/>
            <person name="Ovreas L."/>
            <person name="Rohde M."/>
            <person name="Galperin M.Y."/>
            <person name="Jogler C."/>
        </authorList>
    </citation>
    <scope>NUCLEOTIDE SEQUENCE [LARGE SCALE GENOMIC DNA]</scope>
    <source>
        <strain evidence="8 9">Pan181</strain>
    </source>
</reference>
<dbReference type="Pfam" id="PF13088">
    <property type="entry name" value="BNR_2"/>
    <property type="match status" value="1"/>
</dbReference>
<name>A0A518AQK1_9BACT</name>
<feature type="compositionally biased region" description="Polar residues" evidence="4">
    <location>
        <begin position="326"/>
        <end position="342"/>
    </location>
</feature>
<dbReference type="InterPro" id="IPR026856">
    <property type="entry name" value="Sialidase_fam"/>
</dbReference>
<dbReference type="SUPFAM" id="SSF50939">
    <property type="entry name" value="Sialidases"/>
    <property type="match status" value="1"/>
</dbReference>
<dbReference type="EMBL" id="CP036278">
    <property type="protein sequence ID" value="QDU56993.1"/>
    <property type="molecule type" value="Genomic_DNA"/>
</dbReference>
<feature type="signal peptide" evidence="5">
    <location>
        <begin position="1"/>
        <end position="26"/>
    </location>
</feature>
<dbReference type="Gene3D" id="2.60.40.1290">
    <property type="match status" value="2"/>
</dbReference>
<accession>A0A518AQK1</accession>
<dbReference type="KEGG" id="amuc:Pan181_32050"/>
<feature type="domain" description="Sialidase" evidence="6">
    <location>
        <begin position="389"/>
        <end position="669"/>
    </location>
</feature>
<dbReference type="InterPro" id="IPR029456">
    <property type="entry name" value="Sialidase_N"/>
</dbReference>
<dbReference type="Proteomes" id="UP000315750">
    <property type="component" value="Chromosome"/>
</dbReference>